<sequence length="59" mass="6392">MHNAFHPCPHPEAPERSEGLEGGFQPAARSVDPSFEAAAPHLRMRGSGRMPNRGQELTA</sequence>
<dbReference type="AlphaFoldDB" id="A0A6B9FP04"/>
<reference evidence="2 3" key="2">
    <citation type="journal article" date="2013" name="Genome Announc.">
        <title>Draft Genome Sequence of Methylobacterium mesophilicum Strain SR1.6/6, Isolated from Citrus sinensis.</title>
        <authorList>
            <person name="Marinho Almeida D."/>
            <person name="Dini-Andreote F."/>
            <person name="Camargo Neves A.A."/>
            <person name="Juca Ramos R.T."/>
            <person name="Andreote F.D."/>
            <person name="Carneiro A.R."/>
            <person name="Oliveira de Souza Lima A."/>
            <person name="Caracciolo Gomes de Sa P.H."/>
            <person name="Ribeiro Barbosa M.S."/>
            <person name="Araujo W.L."/>
            <person name="Silva A."/>
        </authorList>
    </citation>
    <scope>NUCLEOTIDE SEQUENCE [LARGE SCALE GENOMIC DNA]</scope>
    <source>
        <strain evidence="2 3">SR1.6/6</strain>
    </source>
</reference>
<evidence type="ECO:0000256" key="1">
    <source>
        <dbReference type="SAM" id="MobiDB-lite"/>
    </source>
</evidence>
<proteinExistence type="predicted"/>
<name>A0A6B9FP04_9HYPH</name>
<evidence type="ECO:0000313" key="2">
    <source>
        <dbReference type="EMBL" id="QGY04353.1"/>
    </source>
</evidence>
<organism evidence="2 3">
    <name type="scientific">Methylobacterium mesophilicum SR1.6/6</name>
    <dbReference type="NCBI Taxonomy" id="908290"/>
    <lineage>
        <taxon>Bacteria</taxon>
        <taxon>Pseudomonadati</taxon>
        <taxon>Pseudomonadota</taxon>
        <taxon>Alphaproteobacteria</taxon>
        <taxon>Hyphomicrobiales</taxon>
        <taxon>Methylobacteriaceae</taxon>
        <taxon>Methylobacterium</taxon>
    </lineage>
</organism>
<reference evidence="2 3" key="1">
    <citation type="journal article" date="2012" name="Genet. Mol. Biol.">
        <title>Analysis of 16S rRNA and mxaF genes revealing insights into Methylobacterium niche-specific plant association.</title>
        <authorList>
            <person name="Dourado M.N."/>
            <person name="Andreote F.D."/>
            <person name="Dini-Andreote F."/>
            <person name="Conti R."/>
            <person name="Araujo J.M."/>
            <person name="Araujo W.L."/>
        </authorList>
    </citation>
    <scope>NUCLEOTIDE SEQUENCE [LARGE SCALE GENOMIC DNA]</scope>
    <source>
        <strain evidence="2 3">SR1.6/6</strain>
    </source>
</reference>
<feature type="region of interest" description="Disordered" evidence="1">
    <location>
        <begin position="1"/>
        <end position="59"/>
    </location>
</feature>
<gene>
    <name evidence="2" type="ORF">MMSR116_22430</name>
</gene>
<dbReference type="KEGG" id="mmes:MMSR116_22430"/>
<protein>
    <submittedName>
        <fullName evidence="2">Uncharacterized protein</fullName>
    </submittedName>
</protein>
<accession>A0A6B9FP04</accession>
<dbReference type="Proteomes" id="UP000012488">
    <property type="component" value="Chromosome"/>
</dbReference>
<dbReference type="EMBL" id="CP043538">
    <property type="protein sequence ID" value="QGY04353.1"/>
    <property type="molecule type" value="Genomic_DNA"/>
</dbReference>
<evidence type="ECO:0000313" key="3">
    <source>
        <dbReference type="Proteomes" id="UP000012488"/>
    </source>
</evidence>